<dbReference type="EMBL" id="RJKE01000001">
    <property type="protein sequence ID" value="ROO84301.1"/>
    <property type="molecule type" value="Genomic_DNA"/>
</dbReference>
<dbReference type="AlphaFoldDB" id="A0A3N1CSK6"/>
<dbReference type="PANTHER" id="PTHR47432">
    <property type="entry name" value="CELL WALL ASSEMBLY REGULATOR SMI1"/>
    <property type="match status" value="1"/>
</dbReference>
<dbReference type="RefSeq" id="WP_123663937.1">
    <property type="nucleotide sequence ID" value="NZ_RJKE01000001.1"/>
</dbReference>
<feature type="region of interest" description="Disordered" evidence="1">
    <location>
        <begin position="103"/>
        <end position="138"/>
    </location>
</feature>
<dbReference type="PANTHER" id="PTHR47432:SF1">
    <property type="entry name" value="CELL WALL ASSEMBLY REGULATOR SMI1"/>
    <property type="match status" value="1"/>
</dbReference>
<evidence type="ECO:0000256" key="1">
    <source>
        <dbReference type="SAM" id="MobiDB-lite"/>
    </source>
</evidence>
<dbReference type="InterPro" id="IPR018958">
    <property type="entry name" value="Knr4/Smi1-like_dom"/>
</dbReference>
<protein>
    <submittedName>
        <fullName evidence="3">Cell wall assembly regulator SMI1</fullName>
    </submittedName>
</protein>
<evidence type="ECO:0000313" key="4">
    <source>
        <dbReference type="Proteomes" id="UP000272400"/>
    </source>
</evidence>
<dbReference type="Pfam" id="PF09346">
    <property type="entry name" value="SMI1_KNR4"/>
    <property type="match status" value="1"/>
</dbReference>
<reference evidence="3 4" key="1">
    <citation type="submission" date="2018-11" db="EMBL/GenBank/DDBJ databases">
        <title>Sequencing the genomes of 1000 actinobacteria strains.</title>
        <authorList>
            <person name="Klenk H.-P."/>
        </authorList>
    </citation>
    <scope>NUCLEOTIDE SEQUENCE [LARGE SCALE GENOMIC DNA]</scope>
    <source>
        <strain evidence="3 4">DSM 44254</strain>
    </source>
</reference>
<accession>A0A3N1CSK6</accession>
<sequence length="513" mass="54525">MDGAGRAELVEVCGLMAAAVRAAGPPDWARAVVRAHATGLRGAGHVVYETPGGRVRRPLEDADEAIANLVRLAKGPTPGLDVALRVEPSGGYEASVTPRTARGLSGGVCLLEPGLSRPPEGGSQPGPERDSPAGDPGEAVRLMDAYLAELDRVLGREPSSRTPTPDALLADVERSVGRALPPDLRALYAAGHHDDGFPWRWLPPEEIPGEHGYIAHADLIAHPVLDADPAETVRCVRTHEAWIPFAYDGDGTYLLVDLAPARFGRPGQVVCTGTAIDDGPAYVAESVTALLRRQLGRLRDGAYTLDPDGEYLEFHADLWHQGLQRARRHLVADPATPLVPDARLQDLTVRGVAGFLDLAPLAAAPRLKSLKALCGSTDLAPLAALPLENLDLTADADLAPLAGHPALRSLALATTTPVHLTLLRTLPRLESLDLSRAPVPDLELLPDLPALRSLTLALPQWEELWRRTDRHPRLAVAALHGDPDSATRAAWAATLPSAPATTPLLHHTATLPT</sequence>
<dbReference type="InterPro" id="IPR037883">
    <property type="entry name" value="Knr4/Smi1-like_sf"/>
</dbReference>
<dbReference type="SMART" id="SM00860">
    <property type="entry name" value="SMI1_KNR4"/>
    <property type="match status" value="1"/>
</dbReference>
<dbReference type="SUPFAM" id="SSF160631">
    <property type="entry name" value="SMI1/KNR4-like"/>
    <property type="match status" value="1"/>
</dbReference>
<dbReference type="InterPro" id="IPR051873">
    <property type="entry name" value="KNR4/SMI1_regulator"/>
</dbReference>
<dbReference type="InterPro" id="IPR032675">
    <property type="entry name" value="LRR_dom_sf"/>
</dbReference>
<name>A0A3N1CSK6_9ACTN</name>
<dbReference type="OrthoDB" id="4759758at2"/>
<dbReference type="Proteomes" id="UP000272400">
    <property type="component" value="Unassembled WGS sequence"/>
</dbReference>
<feature type="domain" description="Knr4/Smi1-like" evidence="2">
    <location>
        <begin position="163"/>
        <end position="293"/>
    </location>
</feature>
<evidence type="ECO:0000259" key="2">
    <source>
        <dbReference type="SMART" id="SM00860"/>
    </source>
</evidence>
<gene>
    <name evidence="3" type="ORF">EDD29_1821</name>
</gene>
<organism evidence="3 4">
    <name type="scientific">Actinocorallia herbida</name>
    <dbReference type="NCBI Taxonomy" id="58109"/>
    <lineage>
        <taxon>Bacteria</taxon>
        <taxon>Bacillati</taxon>
        <taxon>Actinomycetota</taxon>
        <taxon>Actinomycetes</taxon>
        <taxon>Streptosporangiales</taxon>
        <taxon>Thermomonosporaceae</taxon>
        <taxon>Actinocorallia</taxon>
    </lineage>
</organism>
<proteinExistence type="predicted"/>
<keyword evidence="4" id="KW-1185">Reference proteome</keyword>
<comment type="caution">
    <text evidence="3">The sequence shown here is derived from an EMBL/GenBank/DDBJ whole genome shotgun (WGS) entry which is preliminary data.</text>
</comment>
<evidence type="ECO:0000313" key="3">
    <source>
        <dbReference type="EMBL" id="ROO84301.1"/>
    </source>
</evidence>
<dbReference type="Gene3D" id="3.80.10.10">
    <property type="entry name" value="Ribonuclease Inhibitor"/>
    <property type="match status" value="1"/>
</dbReference>
<dbReference type="SUPFAM" id="SSF52058">
    <property type="entry name" value="L domain-like"/>
    <property type="match status" value="1"/>
</dbReference>